<sequence length="511" mass="53370">MSSAQKTPNLGIVIAGLLLGILMASMDSTIVATAMGNIVGELGGMDKFVWVTSAYLVAEMAGMPIFGKLSDMYGRKKFFIFGIIVFMTGSALCGTADTITQLAAYRALQGIGGGALVPIAFAIMFDAVPLETRGKLGGAFGAVFGLSSIFGPLLGAYITDHIAWQWVFYINLPLGVIAFVMVVSFYRESVEHSKQPIDWPGAGTLLGAVISLMFALELGGKEYAWNSALILGLFAAFAVLAVLFLFAETKAKEPIISFALFRQRLYASSILCALFSGAAFIAASVYIPIFIQGVLGGSATNSGLVLLPMMVASVITASTGGFLMAKTSYRSLMVPTLALLVLGTGLVATLAPDASRLLVTLYMILIGLGVGASFSVLSTAAIHGLTPQQRGSASATLNFIRSLGMTIGITAFGIIQSHYLSSKLTEVFTGTAGAAPGGALDFKDPHALLSPETRAQIPPEILSKITDGLSFSITSTFAWAALPALLALLAACFMGRQKMDASAEGQMPSGH</sequence>
<feature type="transmembrane region" description="Helical" evidence="7">
    <location>
        <begin position="197"/>
        <end position="216"/>
    </location>
</feature>
<dbReference type="Gene3D" id="1.20.1250.20">
    <property type="entry name" value="MFS general substrate transporter like domains"/>
    <property type="match status" value="2"/>
</dbReference>
<accession>A0A089M7C3</accession>
<organism evidence="9 10">
    <name type="scientific">Paenibacillus graminis</name>
    <dbReference type="NCBI Taxonomy" id="189425"/>
    <lineage>
        <taxon>Bacteria</taxon>
        <taxon>Bacillati</taxon>
        <taxon>Bacillota</taxon>
        <taxon>Bacilli</taxon>
        <taxon>Bacillales</taxon>
        <taxon>Paenibacillaceae</taxon>
        <taxon>Paenibacillus</taxon>
    </lineage>
</organism>
<evidence type="ECO:0000256" key="6">
    <source>
        <dbReference type="ARBA" id="ARBA00023136"/>
    </source>
</evidence>
<keyword evidence="2" id="KW-0813">Transport</keyword>
<dbReference type="PANTHER" id="PTHR23501">
    <property type="entry name" value="MAJOR FACILITATOR SUPERFAMILY"/>
    <property type="match status" value="1"/>
</dbReference>
<feature type="transmembrane region" description="Helical" evidence="7">
    <location>
        <begin position="357"/>
        <end position="383"/>
    </location>
</feature>
<dbReference type="EMBL" id="CP009287">
    <property type="protein sequence ID" value="AIQ69701.1"/>
    <property type="molecule type" value="Genomic_DNA"/>
</dbReference>
<dbReference type="InterPro" id="IPR036259">
    <property type="entry name" value="MFS_trans_sf"/>
</dbReference>
<dbReference type="GO" id="GO:0022857">
    <property type="term" value="F:transmembrane transporter activity"/>
    <property type="evidence" value="ECO:0007669"/>
    <property type="project" value="InterPro"/>
</dbReference>
<dbReference type="RefSeq" id="WP_025705489.1">
    <property type="nucleotide sequence ID" value="NZ_CP009287.1"/>
</dbReference>
<feature type="transmembrane region" description="Helical" evidence="7">
    <location>
        <begin position="78"/>
        <end position="99"/>
    </location>
</feature>
<dbReference type="HOGENOM" id="CLU_000960_22_3_9"/>
<evidence type="ECO:0000259" key="8">
    <source>
        <dbReference type="PROSITE" id="PS50850"/>
    </source>
</evidence>
<dbReference type="STRING" id="189425.PGRAT_20280"/>
<dbReference type="SUPFAM" id="SSF103473">
    <property type="entry name" value="MFS general substrate transporter"/>
    <property type="match status" value="1"/>
</dbReference>
<keyword evidence="6 7" id="KW-0472">Membrane</keyword>
<feature type="transmembrane region" description="Helical" evidence="7">
    <location>
        <begin position="105"/>
        <end position="125"/>
    </location>
</feature>
<dbReference type="CDD" id="cd17502">
    <property type="entry name" value="MFS_Azr1_MDR_like"/>
    <property type="match status" value="1"/>
</dbReference>
<feature type="transmembrane region" description="Helical" evidence="7">
    <location>
        <begin position="228"/>
        <end position="247"/>
    </location>
</feature>
<dbReference type="eggNOG" id="COG0477">
    <property type="taxonomic scope" value="Bacteria"/>
</dbReference>
<dbReference type="InterPro" id="IPR011701">
    <property type="entry name" value="MFS"/>
</dbReference>
<feature type="transmembrane region" description="Helical" evidence="7">
    <location>
        <begin position="48"/>
        <end position="66"/>
    </location>
</feature>
<evidence type="ECO:0000313" key="9">
    <source>
        <dbReference type="EMBL" id="AIQ69701.1"/>
    </source>
</evidence>
<evidence type="ECO:0000256" key="7">
    <source>
        <dbReference type="SAM" id="Phobius"/>
    </source>
</evidence>
<evidence type="ECO:0000256" key="5">
    <source>
        <dbReference type="ARBA" id="ARBA00022989"/>
    </source>
</evidence>
<evidence type="ECO:0000256" key="1">
    <source>
        <dbReference type="ARBA" id="ARBA00004651"/>
    </source>
</evidence>
<dbReference type="InterPro" id="IPR020846">
    <property type="entry name" value="MFS_dom"/>
</dbReference>
<keyword evidence="4 7" id="KW-0812">Transmembrane</keyword>
<dbReference type="PANTHER" id="PTHR23501:SF170">
    <property type="entry name" value="MULTIDRUG RESISTANCE PROTEIN 3"/>
    <property type="match status" value="1"/>
</dbReference>
<evidence type="ECO:0000256" key="3">
    <source>
        <dbReference type="ARBA" id="ARBA00022475"/>
    </source>
</evidence>
<gene>
    <name evidence="9" type="ORF">PGRAT_20280</name>
</gene>
<protein>
    <submittedName>
        <fullName evidence="9">Major facilitator transporter</fullName>
    </submittedName>
</protein>
<dbReference type="NCBIfam" id="TIGR00711">
    <property type="entry name" value="efflux_EmrB"/>
    <property type="match status" value="1"/>
</dbReference>
<feature type="transmembrane region" description="Helical" evidence="7">
    <location>
        <begin position="137"/>
        <end position="158"/>
    </location>
</feature>
<dbReference type="GO" id="GO:0005886">
    <property type="term" value="C:plasma membrane"/>
    <property type="evidence" value="ECO:0007669"/>
    <property type="project" value="UniProtKB-SubCell"/>
</dbReference>
<reference evidence="9 10" key="1">
    <citation type="submission" date="2014-08" db="EMBL/GenBank/DDBJ databases">
        <title>Comparative genomics of the Paenibacillus odorifer group.</title>
        <authorList>
            <person name="den Bakker H.C."/>
            <person name="Tsai Y.-C."/>
            <person name="Martin N."/>
            <person name="Korlach J."/>
            <person name="Wiedmann M."/>
        </authorList>
    </citation>
    <scope>NUCLEOTIDE SEQUENCE [LARGE SCALE GENOMIC DNA]</scope>
    <source>
        <strain evidence="9 10">DSM 15220</strain>
    </source>
</reference>
<evidence type="ECO:0000256" key="2">
    <source>
        <dbReference type="ARBA" id="ARBA00022448"/>
    </source>
</evidence>
<keyword evidence="3" id="KW-1003">Cell membrane</keyword>
<dbReference type="Pfam" id="PF07690">
    <property type="entry name" value="MFS_1"/>
    <property type="match status" value="1"/>
</dbReference>
<dbReference type="AlphaFoldDB" id="A0A089M7C3"/>
<feature type="transmembrane region" description="Helical" evidence="7">
    <location>
        <begin position="332"/>
        <end position="351"/>
    </location>
</feature>
<dbReference type="FunFam" id="1.20.1720.10:FF:000004">
    <property type="entry name" value="EmrB/QacA family drug resistance transporter"/>
    <property type="match status" value="1"/>
</dbReference>
<dbReference type="OrthoDB" id="9816041at2"/>
<dbReference type="KEGG" id="pgm:PGRAT_20280"/>
<feature type="domain" description="Major facilitator superfamily (MFS) profile" evidence="8">
    <location>
        <begin position="13"/>
        <end position="499"/>
    </location>
</feature>
<comment type="subcellular location">
    <subcellularLocation>
        <location evidence="1">Cell membrane</location>
        <topology evidence="1">Multi-pass membrane protein</topology>
    </subcellularLocation>
</comment>
<evidence type="ECO:0000256" key="4">
    <source>
        <dbReference type="ARBA" id="ARBA00022692"/>
    </source>
</evidence>
<name>A0A089M7C3_9BACL</name>
<keyword evidence="5 7" id="KW-1133">Transmembrane helix</keyword>
<dbReference type="PROSITE" id="PS50850">
    <property type="entry name" value="MFS"/>
    <property type="match status" value="1"/>
</dbReference>
<feature type="transmembrane region" description="Helical" evidence="7">
    <location>
        <begin position="268"/>
        <end position="291"/>
    </location>
</feature>
<feature type="transmembrane region" description="Helical" evidence="7">
    <location>
        <begin position="477"/>
        <end position="495"/>
    </location>
</feature>
<proteinExistence type="predicted"/>
<dbReference type="InterPro" id="IPR004638">
    <property type="entry name" value="EmrB-like"/>
</dbReference>
<dbReference type="Proteomes" id="UP000029500">
    <property type="component" value="Chromosome"/>
</dbReference>
<feature type="transmembrane region" description="Helical" evidence="7">
    <location>
        <begin position="395"/>
        <end position="415"/>
    </location>
</feature>
<feature type="transmembrane region" description="Helical" evidence="7">
    <location>
        <begin position="303"/>
        <end position="325"/>
    </location>
</feature>
<feature type="transmembrane region" description="Helical" evidence="7">
    <location>
        <begin position="164"/>
        <end position="185"/>
    </location>
</feature>
<keyword evidence="10" id="KW-1185">Reference proteome</keyword>
<evidence type="ECO:0000313" key="10">
    <source>
        <dbReference type="Proteomes" id="UP000029500"/>
    </source>
</evidence>